<protein>
    <submittedName>
        <fullName evidence="1">Uncharacterized protein</fullName>
    </submittedName>
</protein>
<organism evidence="1">
    <name type="scientific">Zea mays</name>
    <name type="common">Maize</name>
    <dbReference type="NCBI Taxonomy" id="4577"/>
    <lineage>
        <taxon>Eukaryota</taxon>
        <taxon>Viridiplantae</taxon>
        <taxon>Streptophyta</taxon>
        <taxon>Embryophyta</taxon>
        <taxon>Tracheophyta</taxon>
        <taxon>Spermatophyta</taxon>
        <taxon>Magnoliopsida</taxon>
        <taxon>Liliopsida</taxon>
        <taxon>Poales</taxon>
        <taxon>Poaceae</taxon>
        <taxon>PACMAD clade</taxon>
        <taxon>Panicoideae</taxon>
        <taxon>Andropogonodae</taxon>
        <taxon>Andropogoneae</taxon>
        <taxon>Tripsacinae</taxon>
        <taxon>Zea</taxon>
    </lineage>
</organism>
<sequence>MFSSRTIC</sequence>
<proteinExistence type="predicted"/>
<accession>A0A3L6G7H0</accession>
<comment type="caution">
    <text evidence="1">The sequence shown here is derived from an EMBL/GenBank/DDBJ whole genome shotgun (WGS) entry which is preliminary data.</text>
</comment>
<gene>
    <name evidence="1" type="ORF">Zm00014a_015033</name>
</gene>
<evidence type="ECO:0000313" key="1">
    <source>
        <dbReference type="EMBL" id="PWZ44286.1"/>
    </source>
</evidence>
<dbReference type="EMBL" id="NCVQ01000002">
    <property type="protein sequence ID" value="PWZ44286.1"/>
    <property type="molecule type" value="Genomic_DNA"/>
</dbReference>
<name>A0A3L6G7H0_MAIZE</name>
<reference evidence="1" key="1">
    <citation type="journal article" date="2018" name="Nat. Genet.">
        <title>Extensive intraspecific gene order and gene structural variations between Mo17 and other maize genomes.</title>
        <authorList>
            <person name="Sun S."/>
            <person name="Zhou Y."/>
            <person name="Chen J."/>
            <person name="Shi J."/>
            <person name="Zhao H."/>
            <person name="Zhao H."/>
            <person name="Song W."/>
            <person name="Zhang M."/>
            <person name="Cui Y."/>
            <person name="Dong X."/>
            <person name="Liu H."/>
            <person name="Ma X."/>
            <person name="Jiao Y."/>
            <person name="Wang B."/>
            <person name="Wei X."/>
            <person name="Stein J.C."/>
            <person name="Glaubitz J.C."/>
            <person name="Lu F."/>
            <person name="Yu G."/>
            <person name="Liang C."/>
            <person name="Fengler K."/>
            <person name="Li B."/>
            <person name="Rafalski A."/>
            <person name="Schnable P.S."/>
            <person name="Ware D.H."/>
            <person name="Buckler E.S."/>
            <person name="Lai J."/>
        </authorList>
    </citation>
    <scope>NUCLEOTIDE SEQUENCE [LARGE SCALE GENOMIC DNA]</scope>
    <source>
        <tissue evidence="1">Seedling</tissue>
    </source>
</reference>
<dbReference type="Proteomes" id="UP000251960">
    <property type="component" value="Chromosome 10"/>
</dbReference>